<keyword evidence="4" id="KW-1185">Reference proteome</keyword>
<dbReference type="AlphaFoldDB" id="A0A2J6PE02"/>
<protein>
    <submittedName>
        <fullName evidence="3">Uncharacterized protein</fullName>
    </submittedName>
</protein>
<name>A0A2J6PE02_9HELO</name>
<feature type="compositionally biased region" description="Polar residues" evidence="2">
    <location>
        <begin position="130"/>
        <end position="155"/>
    </location>
</feature>
<gene>
    <name evidence="3" type="ORF">NA56DRAFT_501490</name>
</gene>
<reference evidence="3 4" key="1">
    <citation type="submission" date="2016-05" db="EMBL/GenBank/DDBJ databases">
        <title>A degradative enzymes factory behind the ericoid mycorrhizal symbiosis.</title>
        <authorList>
            <consortium name="DOE Joint Genome Institute"/>
            <person name="Martino E."/>
            <person name="Morin E."/>
            <person name="Grelet G."/>
            <person name="Kuo A."/>
            <person name="Kohler A."/>
            <person name="Daghino S."/>
            <person name="Barry K."/>
            <person name="Choi C."/>
            <person name="Cichocki N."/>
            <person name="Clum A."/>
            <person name="Copeland A."/>
            <person name="Hainaut M."/>
            <person name="Haridas S."/>
            <person name="Labutti K."/>
            <person name="Lindquist E."/>
            <person name="Lipzen A."/>
            <person name="Khouja H.-R."/>
            <person name="Murat C."/>
            <person name="Ohm R."/>
            <person name="Olson A."/>
            <person name="Spatafora J."/>
            <person name="Veneault-Fourrey C."/>
            <person name="Henrissat B."/>
            <person name="Grigoriev I."/>
            <person name="Martin F."/>
            <person name="Perotto S."/>
        </authorList>
    </citation>
    <scope>NUCLEOTIDE SEQUENCE [LARGE SCALE GENOMIC DNA]</scope>
    <source>
        <strain evidence="3 4">UAMH 7357</strain>
    </source>
</reference>
<evidence type="ECO:0000313" key="3">
    <source>
        <dbReference type="EMBL" id="PMD12268.1"/>
    </source>
</evidence>
<dbReference type="EMBL" id="KZ613557">
    <property type="protein sequence ID" value="PMD12268.1"/>
    <property type="molecule type" value="Genomic_DNA"/>
</dbReference>
<keyword evidence="1" id="KW-0175">Coiled coil</keyword>
<feature type="coiled-coil region" evidence="1">
    <location>
        <begin position="378"/>
        <end position="414"/>
    </location>
</feature>
<evidence type="ECO:0000256" key="2">
    <source>
        <dbReference type="SAM" id="MobiDB-lite"/>
    </source>
</evidence>
<feature type="region of interest" description="Disordered" evidence="2">
    <location>
        <begin position="420"/>
        <end position="441"/>
    </location>
</feature>
<feature type="compositionally biased region" description="Gly residues" evidence="2">
    <location>
        <begin position="164"/>
        <end position="178"/>
    </location>
</feature>
<evidence type="ECO:0000313" key="4">
    <source>
        <dbReference type="Proteomes" id="UP000235672"/>
    </source>
</evidence>
<sequence>MSSNAMRASPEAYQSPHYKSQRNQLYQWAMEDGYSEQGYNKIVEKVEGTIRNDRRFATMVEEWIQYNIDHYVYFELFGDRYGPCTFVEPTCPEDKPIHQGNGRGGLSQRGRGGNTSRGGRGGSGYQSQGMSTNMPSPMTQPSFGGSYYSIPTSQRIGMETEEQGYGGGGFGGHPGQGGFTNTDQQGLNEPPARMMGNMSSGEEVDEAEQGNETPAGKTVGPRGAQRDEPQGGAQTNQAPKKGGVRQPMLGLRQGVPRFSVEATSGLPVGSKKYLFTLFREDARAVQQTIFGDAIRLTWWNSKGDHKEPENRLFFLAEPKSRNDMKEFDKVRELLRAHKALTGWACRMCGSKPGVTEFGLRRYCVDQTRSDVLSYPKVEEVQEQIIAFLQEENKAAEAESAIIEQELQAARARALKASKKEEEKVVEDEIPQEERMFRDPTTGEMVTLSELVRRSEWRGYQKEKALRREKDEKKGG</sequence>
<proteinExistence type="predicted"/>
<feature type="compositionally biased region" description="Gly residues" evidence="2">
    <location>
        <begin position="101"/>
        <end position="124"/>
    </location>
</feature>
<evidence type="ECO:0000256" key="1">
    <source>
        <dbReference type="SAM" id="Coils"/>
    </source>
</evidence>
<organism evidence="3 4">
    <name type="scientific">Hyaloscypha hepaticicola</name>
    <dbReference type="NCBI Taxonomy" id="2082293"/>
    <lineage>
        <taxon>Eukaryota</taxon>
        <taxon>Fungi</taxon>
        <taxon>Dikarya</taxon>
        <taxon>Ascomycota</taxon>
        <taxon>Pezizomycotina</taxon>
        <taxon>Leotiomycetes</taxon>
        <taxon>Helotiales</taxon>
        <taxon>Hyaloscyphaceae</taxon>
        <taxon>Hyaloscypha</taxon>
    </lineage>
</organism>
<dbReference type="Proteomes" id="UP000235672">
    <property type="component" value="Unassembled WGS sequence"/>
</dbReference>
<feature type="region of interest" description="Disordered" evidence="2">
    <location>
        <begin position="93"/>
        <end position="246"/>
    </location>
</feature>
<accession>A0A2J6PE02</accession>